<comment type="caution">
    <text evidence="1">The sequence shown here is derived from an EMBL/GenBank/DDBJ whole genome shotgun (WGS) entry which is preliminary data.</text>
</comment>
<sequence>MNRDRKACPPAKCSKVHAALHPDAKETQMHPTQCTGRTRFLLEIAVLTAVAAATTMSTPARADDAPSPCAALKRIVAAAPNGFSQLTPDDGQGMAQPYGSDAKCSASKGSYECMWTPSGGAGSSTTALQAVAADIASCLPDATHDVNSPARQHFYLGPRNARTQITAMPAGAAKLKLVVSGK</sequence>
<organism evidence="1 2">
    <name type="scientific">Paraburkholderia bengalensis</name>
    <dbReference type="NCBI Taxonomy" id="2747562"/>
    <lineage>
        <taxon>Bacteria</taxon>
        <taxon>Pseudomonadati</taxon>
        <taxon>Pseudomonadota</taxon>
        <taxon>Betaproteobacteria</taxon>
        <taxon>Burkholderiales</taxon>
        <taxon>Burkholderiaceae</taxon>
        <taxon>Paraburkholderia</taxon>
    </lineage>
</organism>
<name>A0ABU8J2L1_9BURK</name>
<evidence type="ECO:0000313" key="2">
    <source>
        <dbReference type="Proteomes" id="UP001386437"/>
    </source>
</evidence>
<proteinExistence type="predicted"/>
<protein>
    <submittedName>
        <fullName evidence="1">Uncharacterized protein</fullName>
    </submittedName>
</protein>
<keyword evidence="2" id="KW-1185">Reference proteome</keyword>
<accession>A0ABU8J2L1</accession>
<evidence type="ECO:0000313" key="1">
    <source>
        <dbReference type="EMBL" id="MEI6001895.1"/>
    </source>
</evidence>
<gene>
    <name evidence="1" type="ORF">H3V53_33535</name>
</gene>
<dbReference type="Proteomes" id="UP001386437">
    <property type="component" value="Unassembled WGS sequence"/>
</dbReference>
<reference evidence="1 2" key="1">
    <citation type="journal article" date="2022" name="Arch. Microbiol.">
        <title>Paraburkholderia bengalensis sp. nov. isolated from roots of Oryza sativa, IR64.</title>
        <authorList>
            <person name="Nag P."/>
            <person name="Mondal N."/>
            <person name="Sarkar J."/>
            <person name="Das S."/>
        </authorList>
    </citation>
    <scope>NUCLEOTIDE SEQUENCE [LARGE SCALE GENOMIC DNA]</scope>
    <source>
        <strain evidence="1 2">IR64_4_BI</strain>
    </source>
</reference>
<dbReference type="EMBL" id="JACFYJ010000088">
    <property type="protein sequence ID" value="MEI6001895.1"/>
    <property type="molecule type" value="Genomic_DNA"/>
</dbReference>